<dbReference type="SUPFAM" id="SSF53850">
    <property type="entry name" value="Periplasmic binding protein-like II"/>
    <property type="match status" value="1"/>
</dbReference>
<keyword evidence="3" id="KW-0238">DNA-binding</keyword>
<dbReference type="RefSeq" id="WP_123783827.1">
    <property type="nucleotide sequence ID" value="NZ_RKIK01000147.1"/>
</dbReference>
<proteinExistence type="inferred from homology"/>
<comment type="caution">
    <text evidence="6">The sequence shown here is derived from an EMBL/GenBank/DDBJ whole genome shotgun (WGS) entry which is preliminary data.</text>
</comment>
<dbReference type="Pfam" id="PF03466">
    <property type="entry name" value="LysR_substrate"/>
    <property type="match status" value="1"/>
</dbReference>
<dbReference type="Gene3D" id="3.40.190.290">
    <property type="match status" value="1"/>
</dbReference>
<evidence type="ECO:0000256" key="2">
    <source>
        <dbReference type="ARBA" id="ARBA00023015"/>
    </source>
</evidence>
<accession>A0A3N3DSS6</accession>
<dbReference type="FunFam" id="1.10.10.10:FF:000001">
    <property type="entry name" value="LysR family transcriptional regulator"/>
    <property type="match status" value="1"/>
</dbReference>
<evidence type="ECO:0000256" key="4">
    <source>
        <dbReference type="ARBA" id="ARBA00023163"/>
    </source>
</evidence>
<name>A0A3N3DSS6_9VIBR</name>
<evidence type="ECO:0000313" key="7">
    <source>
        <dbReference type="Proteomes" id="UP000278792"/>
    </source>
</evidence>
<keyword evidence="4" id="KW-0804">Transcription</keyword>
<evidence type="ECO:0000313" key="6">
    <source>
        <dbReference type="EMBL" id="ROV57505.1"/>
    </source>
</evidence>
<sequence length="298" mass="33639">MNFNDLLILKTIAERGSFVSAAEHLDLPTSTVSRRIAELEKHLGVKLIQRTSRTVQLSELGQLLNQQTAPHLEGLIDSVTFLQDQQEHISGKMVVVSPIFLGYFRLSEWLGEFQARYPNLDLHYRISNSIEDIHTEQVDLAIRPGPLKDSALVAKFLYQPEMRLYAGLPWIKNNTLPTQPSQLNGLKSLAVPYFAKSWNLYKGTRPSNCKTHQVTTDYRIYANDFGPVAEALAHNSVIGILPSVFGDELVKQGKLVKLLPEYQVEPPGPIYAVYPSKQFLPRKTQLLIRFLAEKFAAL</sequence>
<protein>
    <submittedName>
        <fullName evidence="6">LysR family transcriptional regulator</fullName>
    </submittedName>
</protein>
<dbReference type="InterPro" id="IPR058163">
    <property type="entry name" value="LysR-type_TF_proteobact-type"/>
</dbReference>
<dbReference type="Proteomes" id="UP000278792">
    <property type="component" value="Unassembled WGS sequence"/>
</dbReference>
<dbReference type="PROSITE" id="PS50931">
    <property type="entry name" value="HTH_LYSR"/>
    <property type="match status" value="1"/>
</dbReference>
<keyword evidence="2" id="KW-0805">Transcription regulation</keyword>
<feature type="domain" description="HTH lysR-type" evidence="5">
    <location>
        <begin position="1"/>
        <end position="58"/>
    </location>
</feature>
<dbReference type="GO" id="GO:0003700">
    <property type="term" value="F:DNA-binding transcription factor activity"/>
    <property type="evidence" value="ECO:0007669"/>
    <property type="project" value="InterPro"/>
</dbReference>
<dbReference type="GO" id="GO:0043565">
    <property type="term" value="F:sequence-specific DNA binding"/>
    <property type="evidence" value="ECO:0007669"/>
    <property type="project" value="TreeGrafter"/>
</dbReference>
<dbReference type="SUPFAM" id="SSF46785">
    <property type="entry name" value="Winged helix' DNA-binding domain"/>
    <property type="match status" value="1"/>
</dbReference>
<dbReference type="InterPro" id="IPR000847">
    <property type="entry name" value="LysR_HTH_N"/>
</dbReference>
<evidence type="ECO:0000256" key="3">
    <source>
        <dbReference type="ARBA" id="ARBA00023125"/>
    </source>
</evidence>
<reference evidence="6 7" key="1">
    <citation type="submission" date="2018-11" db="EMBL/GenBank/DDBJ databases">
        <title>Vibrio ponticus strain CAIM 1751 pathogenic for the snapper Lutjanus guttatus.</title>
        <authorList>
            <person name="Soto-Rodriguez S."/>
            <person name="Lozano-Olvera R."/>
            <person name="Gomez-Gil B."/>
        </authorList>
    </citation>
    <scope>NUCLEOTIDE SEQUENCE [LARGE SCALE GENOMIC DNA]</scope>
    <source>
        <strain evidence="6 7">CAIM 1751</strain>
    </source>
</reference>
<dbReference type="InterPro" id="IPR036388">
    <property type="entry name" value="WH-like_DNA-bd_sf"/>
</dbReference>
<comment type="similarity">
    <text evidence="1">Belongs to the LysR transcriptional regulatory family.</text>
</comment>
<dbReference type="InterPro" id="IPR036390">
    <property type="entry name" value="WH_DNA-bd_sf"/>
</dbReference>
<dbReference type="GO" id="GO:0006351">
    <property type="term" value="P:DNA-templated transcription"/>
    <property type="evidence" value="ECO:0007669"/>
    <property type="project" value="TreeGrafter"/>
</dbReference>
<dbReference type="InterPro" id="IPR005119">
    <property type="entry name" value="LysR_subst-bd"/>
</dbReference>
<dbReference type="PANTHER" id="PTHR30537">
    <property type="entry name" value="HTH-TYPE TRANSCRIPTIONAL REGULATOR"/>
    <property type="match status" value="1"/>
</dbReference>
<dbReference type="EMBL" id="RKIK01000147">
    <property type="protein sequence ID" value="ROV57505.1"/>
    <property type="molecule type" value="Genomic_DNA"/>
</dbReference>
<dbReference type="PANTHER" id="PTHR30537:SF5">
    <property type="entry name" value="HTH-TYPE TRANSCRIPTIONAL ACTIVATOR TTDR-RELATED"/>
    <property type="match status" value="1"/>
</dbReference>
<dbReference type="Gene3D" id="1.10.10.10">
    <property type="entry name" value="Winged helix-like DNA-binding domain superfamily/Winged helix DNA-binding domain"/>
    <property type="match status" value="1"/>
</dbReference>
<gene>
    <name evidence="6" type="ORF">EGH82_22785</name>
</gene>
<evidence type="ECO:0000256" key="1">
    <source>
        <dbReference type="ARBA" id="ARBA00009437"/>
    </source>
</evidence>
<evidence type="ECO:0000259" key="5">
    <source>
        <dbReference type="PROSITE" id="PS50931"/>
    </source>
</evidence>
<dbReference type="Pfam" id="PF00126">
    <property type="entry name" value="HTH_1"/>
    <property type="match status" value="1"/>
</dbReference>
<organism evidence="6 7">
    <name type="scientific">Vibrio ponticus</name>
    <dbReference type="NCBI Taxonomy" id="265668"/>
    <lineage>
        <taxon>Bacteria</taxon>
        <taxon>Pseudomonadati</taxon>
        <taxon>Pseudomonadota</taxon>
        <taxon>Gammaproteobacteria</taxon>
        <taxon>Vibrionales</taxon>
        <taxon>Vibrionaceae</taxon>
        <taxon>Vibrio</taxon>
    </lineage>
</organism>
<dbReference type="AlphaFoldDB" id="A0A3N3DSS6"/>